<reference evidence="4 5" key="1">
    <citation type="submission" date="2016-10" db="EMBL/GenBank/DDBJ databases">
        <authorList>
            <person name="de Groot N.N."/>
        </authorList>
    </citation>
    <scope>NUCLEOTIDE SEQUENCE [LARGE SCALE GENOMIC DNA]</scope>
    <source>
        <strain evidence="4">MBHS1</strain>
    </source>
</reference>
<dbReference type="AlphaFoldDB" id="A0A1H6F9N1"/>
<dbReference type="InterPro" id="IPR036249">
    <property type="entry name" value="Thioredoxin-like_sf"/>
</dbReference>
<evidence type="ECO:0000256" key="3">
    <source>
        <dbReference type="PIRSR" id="PIRSR603782-2"/>
    </source>
</evidence>
<accession>A0A1H6F9N1</accession>
<evidence type="ECO:0000256" key="1">
    <source>
        <dbReference type="ARBA" id="ARBA00010996"/>
    </source>
</evidence>
<dbReference type="InterPro" id="IPR003782">
    <property type="entry name" value="SCO1/SenC"/>
</dbReference>
<protein>
    <submittedName>
        <fullName evidence="4">SCO1/SenC</fullName>
    </submittedName>
</protein>
<evidence type="ECO:0000256" key="2">
    <source>
        <dbReference type="PIRSR" id="PIRSR603782-1"/>
    </source>
</evidence>
<dbReference type="RefSeq" id="WP_177428396.1">
    <property type="nucleotide sequence ID" value="NZ_FMSV02000418.1"/>
</dbReference>
<dbReference type="PANTHER" id="PTHR12151">
    <property type="entry name" value="ELECTRON TRANSPORT PROTIN SCO1/SENC FAMILY MEMBER"/>
    <property type="match status" value="1"/>
</dbReference>
<dbReference type="GO" id="GO:0046872">
    <property type="term" value="F:metal ion binding"/>
    <property type="evidence" value="ECO:0007669"/>
    <property type="project" value="UniProtKB-KW"/>
</dbReference>
<keyword evidence="2" id="KW-0479">Metal-binding</keyword>
<dbReference type="Proteomes" id="UP000236724">
    <property type="component" value="Unassembled WGS sequence"/>
</dbReference>
<proteinExistence type="inferred from homology"/>
<dbReference type="Pfam" id="PF02630">
    <property type="entry name" value="SCO1-SenC"/>
    <property type="match status" value="1"/>
</dbReference>
<evidence type="ECO:0000313" key="5">
    <source>
        <dbReference type="Proteomes" id="UP000236724"/>
    </source>
</evidence>
<dbReference type="Gene3D" id="3.40.30.10">
    <property type="entry name" value="Glutaredoxin"/>
    <property type="match status" value="1"/>
</dbReference>
<name>A0A1H6F9N1_9GAMM</name>
<dbReference type="SUPFAM" id="SSF52833">
    <property type="entry name" value="Thioredoxin-like"/>
    <property type="match status" value="1"/>
</dbReference>
<comment type="similarity">
    <text evidence="1">Belongs to the SCO1/2 family.</text>
</comment>
<feature type="binding site" evidence="2">
    <location>
        <position position="60"/>
    </location>
    <ligand>
        <name>Cu cation</name>
        <dbReference type="ChEBI" id="CHEBI:23378"/>
    </ligand>
</feature>
<dbReference type="PANTHER" id="PTHR12151:SF25">
    <property type="entry name" value="LINALOOL DEHYDRATASE_ISOMERASE DOMAIN-CONTAINING PROTEIN"/>
    <property type="match status" value="1"/>
</dbReference>
<sequence length="176" mass="20061">MPKTRATLGGLLILLSFSLLFVLPLIPLHSGKIAQLPFVLEREAHFVLVFFGYPGCNEVCPRTLQNLTEIYQNYSQQVALQVVFINLHPGASQVAIQAYAKNFHPHFQGVNLTDQILENLKSNLGVTAIKTMDKSNDILHSEQLYLLEKYNNDWKIKVIYRNTDKLRQGLYNDMNS</sequence>
<keyword evidence="3" id="KW-1015">Disulfide bond</keyword>
<dbReference type="EMBL" id="FMSV02000418">
    <property type="protein sequence ID" value="SEH06019.1"/>
    <property type="molecule type" value="Genomic_DNA"/>
</dbReference>
<evidence type="ECO:0000313" key="4">
    <source>
        <dbReference type="EMBL" id="SEH06019.1"/>
    </source>
</evidence>
<feature type="binding site" evidence="2">
    <location>
        <position position="56"/>
    </location>
    <ligand>
        <name>Cu cation</name>
        <dbReference type="ChEBI" id="CHEBI:23378"/>
    </ligand>
</feature>
<gene>
    <name evidence="4" type="ORF">MBHS_01874</name>
</gene>
<keyword evidence="2" id="KW-0186">Copper</keyword>
<feature type="disulfide bond" description="Redox-active" evidence="3">
    <location>
        <begin position="56"/>
        <end position="60"/>
    </location>
</feature>
<organism evidence="4 5">
    <name type="scientific">Candidatus Venteria ishoeyi</name>
    <dbReference type="NCBI Taxonomy" id="1899563"/>
    <lineage>
        <taxon>Bacteria</taxon>
        <taxon>Pseudomonadati</taxon>
        <taxon>Pseudomonadota</taxon>
        <taxon>Gammaproteobacteria</taxon>
        <taxon>Thiotrichales</taxon>
        <taxon>Thiotrichaceae</taxon>
        <taxon>Venteria</taxon>
    </lineage>
</organism>
<keyword evidence="5" id="KW-1185">Reference proteome</keyword>
<feature type="binding site" evidence="2">
    <location>
        <position position="140"/>
    </location>
    <ligand>
        <name>Cu cation</name>
        <dbReference type="ChEBI" id="CHEBI:23378"/>
    </ligand>
</feature>